<accession>A0ABD3P9W8</accession>
<gene>
    <name evidence="8" type="ORF">ACHAWO_005649</name>
</gene>
<dbReference type="SUPFAM" id="SSF54171">
    <property type="entry name" value="DNA-binding domain"/>
    <property type="match status" value="1"/>
</dbReference>
<evidence type="ECO:0000256" key="4">
    <source>
        <dbReference type="ARBA" id="ARBA00023163"/>
    </source>
</evidence>
<evidence type="ECO:0000259" key="7">
    <source>
        <dbReference type="PROSITE" id="PS51032"/>
    </source>
</evidence>
<reference evidence="8 9" key="1">
    <citation type="submission" date="2024-10" db="EMBL/GenBank/DDBJ databases">
        <title>Updated reference genomes for cyclostephanoid diatoms.</title>
        <authorList>
            <person name="Roberts W.R."/>
            <person name="Alverson A.J."/>
        </authorList>
    </citation>
    <scope>NUCLEOTIDE SEQUENCE [LARGE SCALE GENOMIC DNA]</scope>
    <source>
        <strain evidence="8 9">AJA010-31</strain>
    </source>
</reference>
<evidence type="ECO:0000256" key="5">
    <source>
        <dbReference type="ARBA" id="ARBA00023242"/>
    </source>
</evidence>
<feature type="compositionally biased region" description="Basic and acidic residues" evidence="6">
    <location>
        <begin position="176"/>
        <end position="188"/>
    </location>
</feature>
<evidence type="ECO:0000313" key="9">
    <source>
        <dbReference type="Proteomes" id="UP001530400"/>
    </source>
</evidence>
<name>A0ABD3P9W8_9STRA</name>
<organism evidence="8 9">
    <name type="scientific">Cyclotella atomus</name>
    <dbReference type="NCBI Taxonomy" id="382360"/>
    <lineage>
        <taxon>Eukaryota</taxon>
        <taxon>Sar</taxon>
        <taxon>Stramenopiles</taxon>
        <taxon>Ochrophyta</taxon>
        <taxon>Bacillariophyta</taxon>
        <taxon>Coscinodiscophyceae</taxon>
        <taxon>Thalassiosirophycidae</taxon>
        <taxon>Stephanodiscales</taxon>
        <taxon>Stephanodiscaceae</taxon>
        <taxon>Cyclotella</taxon>
    </lineage>
</organism>
<dbReference type="EMBL" id="JALLPJ020000735">
    <property type="protein sequence ID" value="KAL3784218.1"/>
    <property type="molecule type" value="Genomic_DNA"/>
</dbReference>
<dbReference type="InterPro" id="IPR016177">
    <property type="entry name" value="DNA-bd_dom_sf"/>
</dbReference>
<feature type="compositionally biased region" description="Polar residues" evidence="6">
    <location>
        <begin position="15"/>
        <end position="25"/>
    </location>
</feature>
<dbReference type="GO" id="GO:0003677">
    <property type="term" value="F:DNA binding"/>
    <property type="evidence" value="ECO:0007669"/>
    <property type="project" value="UniProtKB-KW"/>
</dbReference>
<dbReference type="InterPro" id="IPR036955">
    <property type="entry name" value="AP2/ERF_dom_sf"/>
</dbReference>
<comment type="subcellular location">
    <subcellularLocation>
        <location evidence="1">Nucleus</location>
    </subcellularLocation>
</comment>
<proteinExistence type="predicted"/>
<evidence type="ECO:0000256" key="6">
    <source>
        <dbReference type="SAM" id="MobiDB-lite"/>
    </source>
</evidence>
<dbReference type="AlphaFoldDB" id="A0ABD3P9W8"/>
<protein>
    <recommendedName>
        <fullName evidence="7">AP2/ERF domain-containing protein</fullName>
    </recommendedName>
</protein>
<feature type="region of interest" description="Disordered" evidence="6">
    <location>
        <begin position="1"/>
        <end position="149"/>
    </location>
</feature>
<dbReference type="Gene3D" id="3.30.730.10">
    <property type="entry name" value="AP2/ERF domain"/>
    <property type="match status" value="1"/>
</dbReference>
<dbReference type="SMART" id="SM00380">
    <property type="entry name" value="AP2"/>
    <property type="match status" value="1"/>
</dbReference>
<keyword evidence="2" id="KW-0805">Transcription regulation</keyword>
<evidence type="ECO:0000256" key="1">
    <source>
        <dbReference type="ARBA" id="ARBA00004123"/>
    </source>
</evidence>
<keyword evidence="5" id="KW-0539">Nucleus</keyword>
<sequence>MNPLNKVSDAPEAVVSSSEADTSPLTAAASKQYATPKRIKLQNTVTPGTEGGMPGNATAENEKIPSKEQIVIPPTSNVKEEPDAAVAPSINLGPRLTGGKSPARAMSLMPRKSPSDASSKENVEASKTASGNAAKRNLGSAMKKGKVQGAAVMPAPSQFLAAKISPLRSSARIKKKDSPRPASQEHVEAPAPSRSPLPDIAKADLLSPCGMFLTPRTPSRLNEARGAASAGATAPLTPSNFASDFGKGSTVEGIDSNGVFAWLHSPTMLGANGLFSPNGGLAQSLTNTPRGMYGFSGKTPYTPSTAALAPASSSTFFFEGEAAKDDKNSMICISPLASQKKAGANTTSTPNPTDSVLNTPMSIDFTKVFATPRLPTPRMYKTGFAAKKDIQTPVLSTMERNIIDEDLNAMLQLAEKTPNGTRSIGFMSPLLTNSIRKMGAVKSEHPDESLSDLQLPIISGRPGVSRLSPQLTVRSSSVGSADKQGKKRKAGDEYPPHTHSYPQPPHASMLHYRQGAPPPPGYYPHPPPPPGYPMSIPHQPHHRYPAPPQHYGYDRKATPPTDKPEKSKRKAAKNAKAVIKRAVADDGSFTPSPPKKPKKSPSKPRRPKSKNALPDDPLERARVAEAIRAVNTNSGGNNDKAAELAAAIMRGVTCRPSGKWQAQLYYSGKSRYIGVFDSREKAALAYEIAREVLKEDKGDGPLPQEVIDKNVSLARQAAFAGVNGTPTS</sequence>
<evidence type="ECO:0000256" key="2">
    <source>
        <dbReference type="ARBA" id="ARBA00023015"/>
    </source>
</evidence>
<dbReference type="GO" id="GO:0005634">
    <property type="term" value="C:nucleus"/>
    <property type="evidence" value="ECO:0007669"/>
    <property type="project" value="UniProtKB-SubCell"/>
</dbReference>
<feature type="compositionally biased region" description="Basic and acidic residues" evidence="6">
    <location>
        <begin position="552"/>
        <end position="565"/>
    </location>
</feature>
<feature type="compositionally biased region" description="Pro residues" evidence="6">
    <location>
        <begin position="516"/>
        <end position="532"/>
    </location>
</feature>
<comment type="caution">
    <text evidence="8">The sequence shown here is derived from an EMBL/GenBank/DDBJ whole genome shotgun (WGS) entry which is preliminary data.</text>
</comment>
<keyword evidence="4" id="KW-0804">Transcription</keyword>
<dbReference type="PROSITE" id="PS51032">
    <property type="entry name" value="AP2_ERF"/>
    <property type="match status" value="1"/>
</dbReference>
<evidence type="ECO:0000256" key="3">
    <source>
        <dbReference type="ARBA" id="ARBA00023125"/>
    </source>
</evidence>
<dbReference type="Proteomes" id="UP001530400">
    <property type="component" value="Unassembled WGS sequence"/>
</dbReference>
<keyword evidence="9" id="KW-1185">Reference proteome</keyword>
<dbReference type="InterPro" id="IPR001471">
    <property type="entry name" value="AP2/ERF_dom"/>
</dbReference>
<evidence type="ECO:0000313" key="8">
    <source>
        <dbReference type="EMBL" id="KAL3784218.1"/>
    </source>
</evidence>
<keyword evidence="3" id="KW-0238">DNA-binding</keyword>
<feature type="region of interest" description="Disordered" evidence="6">
    <location>
        <begin position="440"/>
        <end position="618"/>
    </location>
</feature>
<feature type="compositionally biased region" description="Polar residues" evidence="6">
    <location>
        <begin position="467"/>
        <end position="479"/>
    </location>
</feature>
<feature type="region of interest" description="Disordered" evidence="6">
    <location>
        <begin position="171"/>
        <end position="200"/>
    </location>
</feature>
<feature type="domain" description="AP2/ERF" evidence="7">
    <location>
        <begin position="648"/>
        <end position="703"/>
    </location>
</feature>
<feature type="compositionally biased region" description="Basic residues" evidence="6">
    <location>
        <begin position="595"/>
        <end position="609"/>
    </location>
</feature>